<feature type="transmembrane region" description="Helical" evidence="1">
    <location>
        <begin position="365"/>
        <end position="385"/>
    </location>
</feature>
<reference evidence="2 3" key="1">
    <citation type="submission" date="2024-01" db="EMBL/GenBank/DDBJ databases">
        <title>A draft genome for a cacao thread blight-causing isolate of Paramarasmius palmivorus.</title>
        <authorList>
            <person name="Baruah I.K."/>
            <person name="Bukari Y."/>
            <person name="Amoako-Attah I."/>
            <person name="Meinhardt L.W."/>
            <person name="Bailey B.A."/>
            <person name="Cohen S.P."/>
        </authorList>
    </citation>
    <scope>NUCLEOTIDE SEQUENCE [LARGE SCALE GENOMIC DNA]</scope>
    <source>
        <strain evidence="2 3">GH-12</strain>
    </source>
</reference>
<comment type="caution">
    <text evidence="2">The sequence shown here is derived from an EMBL/GenBank/DDBJ whole genome shotgun (WGS) entry which is preliminary data.</text>
</comment>
<dbReference type="AlphaFoldDB" id="A0AAW0AS20"/>
<keyword evidence="1" id="KW-0812">Transmembrane</keyword>
<dbReference type="PANTHER" id="PTHR35043">
    <property type="entry name" value="TRANSCRIPTION FACTOR DOMAIN-CONTAINING PROTEIN"/>
    <property type="match status" value="1"/>
</dbReference>
<proteinExistence type="predicted"/>
<keyword evidence="1" id="KW-1133">Transmembrane helix</keyword>
<dbReference type="PANTHER" id="PTHR35043:SF8">
    <property type="entry name" value="DUF4220 DOMAIN-CONTAINING PROTEIN"/>
    <property type="match status" value="1"/>
</dbReference>
<name>A0AAW0AS20_9AGAR</name>
<feature type="transmembrane region" description="Helical" evidence="1">
    <location>
        <begin position="324"/>
        <end position="345"/>
    </location>
</feature>
<organism evidence="2 3">
    <name type="scientific">Paramarasmius palmivorus</name>
    <dbReference type="NCBI Taxonomy" id="297713"/>
    <lineage>
        <taxon>Eukaryota</taxon>
        <taxon>Fungi</taxon>
        <taxon>Dikarya</taxon>
        <taxon>Basidiomycota</taxon>
        <taxon>Agaricomycotina</taxon>
        <taxon>Agaricomycetes</taxon>
        <taxon>Agaricomycetidae</taxon>
        <taxon>Agaricales</taxon>
        <taxon>Marasmiineae</taxon>
        <taxon>Marasmiaceae</taxon>
        <taxon>Paramarasmius</taxon>
    </lineage>
</organism>
<accession>A0AAW0AS20</accession>
<evidence type="ECO:0000313" key="3">
    <source>
        <dbReference type="Proteomes" id="UP001383192"/>
    </source>
</evidence>
<keyword evidence="3" id="KW-1185">Reference proteome</keyword>
<sequence length="409" mass="45981">MSHAYLAIMGGFALYDENEDFLGVLWDSDNDSRDRKIFSGSPEIMSKVREAVGVQTIHDQNTDESTDTDEDDSWGLGCCVVAICCAPVLCLMGIVAAFQGLKELINPAPKPRQTGQSCLLEILVQKGYIDINEAEVTALGEADILAKILALIQVMWFVLQCISRRAEGLAFAEIEVITLAHAVILGVSYSFWWHKPLRVRNVVRVSWVRRSFEYEQQHPKKASLFRRVFREGPPALRKYLQQDLDDKYGKGCTRRTWCLLPRFLIANFKELLLSTSRPGSIFNPGFGYPPIRHIACVYFAGLVFGAVHFLAWRGGFPTELDEEIWHRATIAMICIPLAIAPFHYLSDQGSRDGKKSWKTKFANAFIILMCVLYAGARLGTIYVAFGTLGNLPYSALRSVKWADFIPHFG</sequence>
<evidence type="ECO:0000256" key="1">
    <source>
        <dbReference type="SAM" id="Phobius"/>
    </source>
</evidence>
<feature type="transmembrane region" description="Helical" evidence="1">
    <location>
        <begin position="74"/>
        <end position="98"/>
    </location>
</feature>
<evidence type="ECO:0000313" key="2">
    <source>
        <dbReference type="EMBL" id="KAK7016214.1"/>
    </source>
</evidence>
<dbReference type="Proteomes" id="UP001383192">
    <property type="component" value="Unassembled WGS sequence"/>
</dbReference>
<protein>
    <submittedName>
        <fullName evidence="2">Uncharacterized protein</fullName>
    </submittedName>
</protein>
<gene>
    <name evidence="2" type="ORF">VNI00_018954</name>
</gene>
<feature type="transmembrane region" description="Helical" evidence="1">
    <location>
        <begin position="169"/>
        <end position="192"/>
    </location>
</feature>
<dbReference type="EMBL" id="JAYKXP010000293">
    <property type="protein sequence ID" value="KAK7016214.1"/>
    <property type="molecule type" value="Genomic_DNA"/>
</dbReference>
<keyword evidence="1" id="KW-0472">Membrane</keyword>
<feature type="transmembrane region" description="Helical" evidence="1">
    <location>
        <begin position="294"/>
        <end position="312"/>
    </location>
</feature>